<keyword evidence="4 9" id="KW-0238">DNA-binding</keyword>
<dbReference type="InterPro" id="IPR007492">
    <property type="entry name" value="LytTR_DNA-bd_dom"/>
</dbReference>
<keyword evidence="5" id="KW-0804">Transcription</keyword>
<dbReference type="PANTHER" id="PTHR48111">
    <property type="entry name" value="REGULATOR OF RPOS"/>
    <property type="match status" value="1"/>
</dbReference>
<comment type="caution">
    <text evidence="9">The sequence shown here is derived from an EMBL/GenBank/DDBJ whole genome shotgun (WGS) entry which is preliminary data.</text>
</comment>
<dbReference type="Pfam" id="PF00072">
    <property type="entry name" value="Response_reg"/>
    <property type="match status" value="1"/>
</dbReference>
<dbReference type="InterPro" id="IPR039420">
    <property type="entry name" value="WalR-like"/>
</dbReference>
<proteinExistence type="predicted"/>
<reference evidence="9" key="1">
    <citation type="journal article" date="2014" name="Int. J. Syst. Evol. Microbiol.">
        <title>Complete genome sequence of Corynebacterium casei LMG S-19264T (=DSM 44701T), isolated from a smear-ripened cheese.</title>
        <authorList>
            <consortium name="US DOE Joint Genome Institute (JGI-PGF)"/>
            <person name="Walter F."/>
            <person name="Albersmeier A."/>
            <person name="Kalinowski J."/>
            <person name="Ruckert C."/>
        </authorList>
    </citation>
    <scope>NUCLEOTIDE SEQUENCE</scope>
    <source>
        <strain evidence="9">KCTC 12711</strain>
    </source>
</reference>
<dbReference type="GO" id="GO:0006355">
    <property type="term" value="P:regulation of DNA-templated transcription"/>
    <property type="evidence" value="ECO:0007669"/>
    <property type="project" value="TreeGrafter"/>
</dbReference>
<gene>
    <name evidence="9" type="primary">algR</name>
    <name evidence="9" type="ORF">GCM10008090_16390</name>
</gene>
<evidence type="ECO:0000256" key="2">
    <source>
        <dbReference type="ARBA" id="ARBA00023012"/>
    </source>
</evidence>
<dbReference type="Proteomes" id="UP000614811">
    <property type="component" value="Unassembled WGS sequence"/>
</dbReference>
<dbReference type="InterPro" id="IPR001789">
    <property type="entry name" value="Sig_transdc_resp-reg_receiver"/>
</dbReference>
<evidence type="ECO:0000256" key="4">
    <source>
        <dbReference type="ARBA" id="ARBA00023125"/>
    </source>
</evidence>
<dbReference type="InterPro" id="IPR011006">
    <property type="entry name" value="CheY-like_superfamily"/>
</dbReference>
<feature type="modified residue" description="4-aspartylphosphate" evidence="6">
    <location>
        <position position="53"/>
    </location>
</feature>
<dbReference type="AlphaFoldDB" id="A0A918VLL3"/>
<feature type="domain" description="HTH LytTR-type" evidence="8">
    <location>
        <begin position="137"/>
        <end position="240"/>
    </location>
</feature>
<dbReference type="EMBL" id="BMXA01000002">
    <property type="protein sequence ID" value="GHA07283.1"/>
    <property type="molecule type" value="Genomic_DNA"/>
</dbReference>
<evidence type="ECO:0000313" key="10">
    <source>
        <dbReference type="Proteomes" id="UP000614811"/>
    </source>
</evidence>
<keyword evidence="3" id="KW-0805">Transcription regulation</keyword>
<accession>A0A918VLL3</accession>
<protein>
    <submittedName>
        <fullName evidence="9">DNA-binding response regulator</fullName>
    </submittedName>
</protein>
<evidence type="ECO:0000256" key="5">
    <source>
        <dbReference type="ARBA" id="ARBA00023163"/>
    </source>
</evidence>
<dbReference type="GO" id="GO:0000976">
    <property type="term" value="F:transcription cis-regulatory region binding"/>
    <property type="evidence" value="ECO:0007669"/>
    <property type="project" value="TreeGrafter"/>
</dbReference>
<dbReference type="SMART" id="SM00448">
    <property type="entry name" value="REC"/>
    <property type="match status" value="1"/>
</dbReference>
<dbReference type="Pfam" id="PF04397">
    <property type="entry name" value="LytTR"/>
    <property type="match status" value="1"/>
</dbReference>
<reference evidence="9" key="2">
    <citation type="submission" date="2020-09" db="EMBL/GenBank/DDBJ databases">
        <authorList>
            <person name="Sun Q."/>
            <person name="Kim S."/>
        </authorList>
    </citation>
    <scope>NUCLEOTIDE SEQUENCE</scope>
    <source>
        <strain evidence="9">KCTC 12711</strain>
    </source>
</reference>
<name>A0A918VLL3_9GAMM</name>
<evidence type="ECO:0000313" key="9">
    <source>
        <dbReference type="EMBL" id="GHA07283.1"/>
    </source>
</evidence>
<keyword evidence="10" id="KW-1185">Reference proteome</keyword>
<evidence type="ECO:0000259" key="8">
    <source>
        <dbReference type="PROSITE" id="PS50930"/>
    </source>
</evidence>
<evidence type="ECO:0000256" key="1">
    <source>
        <dbReference type="ARBA" id="ARBA00022553"/>
    </source>
</evidence>
<keyword evidence="2" id="KW-0902">Two-component regulatory system</keyword>
<feature type="domain" description="Response regulatory" evidence="7">
    <location>
        <begin position="3"/>
        <end position="117"/>
    </location>
</feature>
<dbReference type="RefSeq" id="WP_189399711.1">
    <property type="nucleotide sequence ID" value="NZ_BMXA01000002.1"/>
</dbReference>
<dbReference type="Gene3D" id="2.40.50.1020">
    <property type="entry name" value="LytTr DNA-binding domain"/>
    <property type="match status" value="1"/>
</dbReference>
<dbReference type="Gene3D" id="3.40.50.2300">
    <property type="match status" value="1"/>
</dbReference>
<organism evidence="9 10">
    <name type="scientific">Arenicella chitinivorans</name>
    <dbReference type="NCBI Taxonomy" id="1329800"/>
    <lineage>
        <taxon>Bacteria</taxon>
        <taxon>Pseudomonadati</taxon>
        <taxon>Pseudomonadota</taxon>
        <taxon>Gammaproteobacteria</taxon>
        <taxon>Arenicellales</taxon>
        <taxon>Arenicellaceae</taxon>
        <taxon>Arenicella</taxon>
    </lineage>
</organism>
<evidence type="ECO:0000256" key="6">
    <source>
        <dbReference type="PROSITE-ProRule" id="PRU00169"/>
    </source>
</evidence>
<evidence type="ECO:0000256" key="3">
    <source>
        <dbReference type="ARBA" id="ARBA00023015"/>
    </source>
</evidence>
<dbReference type="SMART" id="SM00850">
    <property type="entry name" value="LytTR"/>
    <property type="match status" value="1"/>
</dbReference>
<sequence length="240" mass="26878">MLRAAVIDDEPLARARLKRLLTAQDVLVVAEGENGQHAVDIVMEQPIDLLFIDINMPVMNGLQAVNQIDATCDRAPAIVFCTAYDQYAVEAFRTNAVAYLLKPFDLEQLRAALNKARSLSKLQVQSLTQQQEIGPTIALHYEGAIQNVPLAKISYFYSTDKNVFAVLTNTQSVLIDKTLKQLETLFGNEVIRIHRSFVVNRGELVQLLRTDGRVEVRLKSGDATLTVSRRHITQVKKCFI</sequence>
<dbReference type="GO" id="GO:0005829">
    <property type="term" value="C:cytosol"/>
    <property type="evidence" value="ECO:0007669"/>
    <property type="project" value="TreeGrafter"/>
</dbReference>
<dbReference type="PROSITE" id="PS50930">
    <property type="entry name" value="HTH_LYTTR"/>
    <property type="match status" value="1"/>
</dbReference>
<keyword evidence="1 6" id="KW-0597">Phosphoprotein</keyword>
<dbReference type="PANTHER" id="PTHR48111:SF1">
    <property type="entry name" value="TWO-COMPONENT RESPONSE REGULATOR ORR33"/>
    <property type="match status" value="1"/>
</dbReference>
<dbReference type="SUPFAM" id="SSF52172">
    <property type="entry name" value="CheY-like"/>
    <property type="match status" value="1"/>
</dbReference>
<dbReference type="GO" id="GO:0032993">
    <property type="term" value="C:protein-DNA complex"/>
    <property type="evidence" value="ECO:0007669"/>
    <property type="project" value="TreeGrafter"/>
</dbReference>
<dbReference type="GO" id="GO:0000156">
    <property type="term" value="F:phosphorelay response regulator activity"/>
    <property type="evidence" value="ECO:0007669"/>
    <property type="project" value="TreeGrafter"/>
</dbReference>
<dbReference type="PROSITE" id="PS50110">
    <property type="entry name" value="RESPONSE_REGULATORY"/>
    <property type="match status" value="1"/>
</dbReference>
<evidence type="ECO:0000259" key="7">
    <source>
        <dbReference type="PROSITE" id="PS50110"/>
    </source>
</evidence>